<sequence>MRSTLLFTLLGTVLVTGAAHAGHANPWATPEDDLLMQYHDENLEQSVDTPGEDEMLGVMEQGAYGKLGGSPTTGGLSAGTGGAGMNGGPGAGMGAGPR</sequence>
<feature type="compositionally biased region" description="Gly residues" evidence="1">
    <location>
        <begin position="65"/>
        <end position="98"/>
    </location>
</feature>
<dbReference type="EMBL" id="CP140153">
    <property type="protein sequence ID" value="WQH15734.1"/>
    <property type="molecule type" value="Genomic_DNA"/>
</dbReference>
<organism evidence="3 4">
    <name type="scientific">Guyparkeria halophila</name>
    <dbReference type="NCBI Taxonomy" id="47960"/>
    <lineage>
        <taxon>Bacteria</taxon>
        <taxon>Pseudomonadati</taxon>
        <taxon>Pseudomonadota</taxon>
        <taxon>Gammaproteobacteria</taxon>
        <taxon>Chromatiales</taxon>
        <taxon>Thioalkalibacteraceae</taxon>
        <taxon>Guyparkeria</taxon>
    </lineage>
</organism>
<proteinExistence type="predicted"/>
<dbReference type="Proteomes" id="UP001327459">
    <property type="component" value="Chromosome"/>
</dbReference>
<feature type="region of interest" description="Disordered" evidence="1">
    <location>
        <begin position="63"/>
        <end position="98"/>
    </location>
</feature>
<reference evidence="3 4" key="1">
    <citation type="submission" date="2023-11" db="EMBL/GenBank/DDBJ databases">
        <title>MicrobeMod: A computational toolkit for identifying prokaryotic methylation and restriction-modification with nanopore sequencing.</title>
        <authorList>
            <person name="Crits-Christoph A."/>
            <person name="Kang S.C."/>
            <person name="Lee H."/>
            <person name="Ostrov N."/>
        </authorList>
    </citation>
    <scope>NUCLEOTIDE SEQUENCE [LARGE SCALE GENOMIC DNA]</scope>
    <source>
        <strain evidence="3 4">ATCC 49870</strain>
    </source>
</reference>
<accession>A0ABZ0YU90</accession>
<evidence type="ECO:0000313" key="4">
    <source>
        <dbReference type="Proteomes" id="UP001327459"/>
    </source>
</evidence>
<name>A0ABZ0YU90_9GAMM</name>
<gene>
    <name evidence="3" type="ORF">SR882_08145</name>
</gene>
<keyword evidence="4" id="KW-1185">Reference proteome</keyword>
<keyword evidence="2" id="KW-0732">Signal</keyword>
<feature type="chain" id="PRO_5046842234" evidence="2">
    <location>
        <begin position="22"/>
        <end position="98"/>
    </location>
</feature>
<evidence type="ECO:0000256" key="1">
    <source>
        <dbReference type="SAM" id="MobiDB-lite"/>
    </source>
</evidence>
<protein>
    <submittedName>
        <fullName evidence="3">Uncharacterized protein</fullName>
    </submittedName>
</protein>
<feature type="signal peptide" evidence="2">
    <location>
        <begin position="1"/>
        <end position="21"/>
    </location>
</feature>
<dbReference type="RefSeq" id="WP_322520759.1">
    <property type="nucleotide sequence ID" value="NZ_CP140153.1"/>
</dbReference>
<evidence type="ECO:0000256" key="2">
    <source>
        <dbReference type="SAM" id="SignalP"/>
    </source>
</evidence>
<evidence type="ECO:0000313" key="3">
    <source>
        <dbReference type="EMBL" id="WQH15734.1"/>
    </source>
</evidence>